<dbReference type="PANTHER" id="PTHR34580:SF3">
    <property type="entry name" value="PROTEIN PAFB"/>
    <property type="match status" value="1"/>
</dbReference>
<evidence type="ECO:0000259" key="2">
    <source>
        <dbReference type="Pfam" id="PF26107"/>
    </source>
</evidence>
<sequence>MHVERCLFWRGELQRADLIDAFGINPIQAAKDFRVYMERYPDNMEYNKSRRRYLPLPGFVPKLISPETLDEFAGINSPLVPIASWPLPNRRATPQVLQSMVTAVRERQKIEVQYQSMTGEKPTWRWLSPHAFASDGERWHVRAYCHTRNEFRDFVLGRILTTRHVKSSEVDSSNDNDWTTVVDVRVTPNPDLASEKREAIALEYDLPRKTMEATLSLRKAMLFYVKAKFEPEGNDVPAAHQLSVEQIP</sequence>
<feature type="domain" description="DNA-binding transcriptional repressor CapW winged helix-turn-helix" evidence="3">
    <location>
        <begin position="3"/>
        <end position="68"/>
    </location>
</feature>
<dbReference type="InterPro" id="IPR059020">
    <property type="entry name" value="CapW_CTD"/>
</dbReference>
<dbReference type="InterPro" id="IPR026881">
    <property type="entry name" value="WYL_dom"/>
</dbReference>
<dbReference type="PANTHER" id="PTHR34580">
    <property type="match status" value="1"/>
</dbReference>
<evidence type="ECO:0000313" key="5">
    <source>
        <dbReference type="Proteomes" id="UP000243502"/>
    </source>
</evidence>
<organism evidence="4 5">
    <name type="scientific">Paraburkholderia terrae</name>
    <dbReference type="NCBI Taxonomy" id="311230"/>
    <lineage>
        <taxon>Bacteria</taxon>
        <taxon>Pseudomonadati</taxon>
        <taxon>Pseudomonadota</taxon>
        <taxon>Betaproteobacteria</taxon>
        <taxon>Burkholderiales</taxon>
        <taxon>Burkholderiaceae</taxon>
        <taxon>Paraburkholderia</taxon>
    </lineage>
</organism>
<dbReference type="InterPro" id="IPR059019">
    <property type="entry name" value="WHD_CapW"/>
</dbReference>
<feature type="domain" description="DNA-binding transcriptional repressor CapW C-terminal dimerisation" evidence="2">
    <location>
        <begin position="182"/>
        <end position="230"/>
    </location>
</feature>
<dbReference type="KEGG" id="pter:C2L65_35165"/>
<dbReference type="Pfam" id="PF26109">
    <property type="entry name" value="WHD_BrxR"/>
    <property type="match status" value="1"/>
</dbReference>
<feature type="domain" description="WYL" evidence="1">
    <location>
        <begin position="96"/>
        <end position="161"/>
    </location>
</feature>
<dbReference type="InterPro" id="IPR016634">
    <property type="entry name" value="CapW-like"/>
</dbReference>
<dbReference type="Pfam" id="PF13280">
    <property type="entry name" value="WYL"/>
    <property type="match status" value="1"/>
</dbReference>
<dbReference type="PIRSF" id="PIRSF015558">
    <property type="entry name" value="Txn_reg_DeoR_prd"/>
    <property type="match status" value="1"/>
</dbReference>
<dbReference type="Proteomes" id="UP000243502">
    <property type="component" value="Chromosome 3"/>
</dbReference>
<dbReference type="OrthoDB" id="6400324at2"/>
<accession>A0A2I8F2M7</accession>
<name>A0A2I8F2M7_9BURK</name>
<gene>
    <name evidence="4" type="ORF">C2L65_35165</name>
</gene>
<dbReference type="EMBL" id="CP026113">
    <property type="protein sequence ID" value="AUT66115.1"/>
    <property type="molecule type" value="Genomic_DNA"/>
</dbReference>
<reference evidence="4 5" key="1">
    <citation type="submission" date="2018-01" db="EMBL/GenBank/DDBJ databases">
        <title>Species boundaries and ecological features among Paraburkholderia terrae DSMZ17804T, P. hospita DSMZ17164T and P. caribensis DSMZ13236T.</title>
        <authorList>
            <person name="Pratama A.A."/>
        </authorList>
    </citation>
    <scope>NUCLEOTIDE SEQUENCE [LARGE SCALE GENOMIC DNA]</scope>
    <source>
        <strain evidence="4 5">DSM 17804</strain>
    </source>
</reference>
<dbReference type="AlphaFoldDB" id="A0A2I8F2M7"/>
<evidence type="ECO:0000259" key="1">
    <source>
        <dbReference type="Pfam" id="PF13280"/>
    </source>
</evidence>
<dbReference type="InterPro" id="IPR051534">
    <property type="entry name" value="CBASS_pafABC_assoc_protein"/>
</dbReference>
<evidence type="ECO:0000313" key="4">
    <source>
        <dbReference type="EMBL" id="AUT66115.1"/>
    </source>
</evidence>
<protein>
    <submittedName>
        <fullName evidence="4">WYL domain-containing protein</fullName>
    </submittedName>
</protein>
<dbReference type="PROSITE" id="PS52050">
    <property type="entry name" value="WYL"/>
    <property type="match status" value="1"/>
</dbReference>
<evidence type="ECO:0000259" key="3">
    <source>
        <dbReference type="Pfam" id="PF26109"/>
    </source>
</evidence>
<dbReference type="Pfam" id="PF26107">
    <property type="entry name" value="BrxR_CTD"/>
    <property type="match status" value="1"/>
</dbReference>
<proteinExistence type="predicted"/>